<evidence type="ECO:0000256" key="4">
    <source>
        <dbReference type="SAM" id="Phobius"/>
    </source>
</evidence>
<dbReference type="GO" id="GO:0016020">
    <property type="term" value="C:membrane"/>
    <property type="evidence" value="ECO:0007669"/>
    <property type="project" value="UniProtKB-SubCell"/>
</dbReference>
<dbReference type="InterPro" id="IPR012171">
    <property type="entry name" value="Fatty_acid_desaturase"/>
</dbReference>
<reference evidence="6" key="1">
    <citation type="submission" date="2023-03" db="EMBL/GenBank/DDBJ databases">
        <title>Chromosome-scale reference genome and RAD-based genetic map of yellow starthistle (Centaurea solstitialis) reveal putative structural variation and QTLs associated with invader traits.</title>
        <authorList>
            <person name="Reatini B."/>
            <person name="Cang F.A."/>
            <person name="Jiang Q."/>
            <person name="Mckibben M.T.W."/>
            <person name="Barker M.S."/>
            <person name="Rieseberg L.H."/>
            <person name="Dlugosch K.M."/>
        </authorList>
    </citation>
    <scope>NUCLEOTIDE SEQUENCE</scope>
    <source>
        <strain evidence="6">CAN-66</strain>
        <tissue evidence="6">Leaf</tissue>
    </source>
</reference>
<dbReference type="GO" id="GO:0016491">
    <property type="term" value="F:oxidoreductase activity"/>
    <property type="evidence" value="ECO:0007669"/>
    <property type="project" value="UniProtKB-KW"/>
</dbReference>
<dbReference type="AlphaFoldDB" id="A0AA38W5T3"/>
<feature type="transmembrane region" description="Helical" evidence="4">
    <location>
        <begin position="246"/>
        <end position="266"/>
    </location>
</feature>
<comment type="subcellular location">
    <subcellularLocation>
        <location evidence="1">Membrane</location>
    </subcellularLocation>
</comment>
<keyword evidence="7" id="KW-1185">Reference proteome</keyword>
<evidence type="ECO:0000256" key="2">
    <source>
        <dbReference type="ARBA" id="ARBA00009295"/>
    </source>
</evidence>
<dbReference type="PANTHER" id="PTHR32100">
    <property type="entry name" value="OMEGA-6 FATTY ACID DESATURASE, CHLOROPLASTIC"/>
    <property type="match status" value="1"/>
</dbReference>
<protein>
    <recommendedName>
        <fullName evidence="5">Fatty acid desaturase domain-containing protein</fullName>
    </recommendedName>
</protein>
<keyword evidence="4" id="KW-0812">Transmembrane</keyword>
<accession>A0AA38W5T3</accession>
<evidence type="ECO:0000313" key="7">
    <source>
        <dbReference type="Proteomes" id="UP001172457"/>
    </source>
</evidence>
<feature type="transmembrane region" description="Helical" evidence="4">
    <location>
        <begin position="218"/>
        <end position="234"/>
    </location>
</feature>
<proteinExistence type="inferred from homology"/>
<evidence type="ECO:0000259" key="5">
    <source>
        <dbReference type="Pfam" id="PF00487"/>
    </source>
</evidence>
<dbReference type="EMBL" id="JARYMX010000005">
    <property type="protein sequence ID" value="KAJ9549757.1"/>
    <property type="molecule type" value="Genomic_DNA"/>
</dbReference>
<keyword evidence="3" id="KW-0560">Oxidoreductase</keyword>
<dbReference type="InterPro" id="IPR005804">
    <property type="entry name" value="FA_desaturase_dom"/>
</dbReference>
<feature type="transmembrane region" description="Helical" evidence="4">
    <location>
        <begin position="171"/>
        <end position="190"/>
    </location>
</feature>
<feature type="domain" description="Fatty acid desaturase" evidence="5">
    <location>
        <begin position="80"/>
        <end position="305"/>
    </location>
</feature>
<keyword evidence="4" id="KW-0472">Membrane</keyword>
<sequence>MGAGGQMNVVMKKDIPKRVPVSKPPFGFSDLKKAVPPHCFKRSLIRSFGSFFRDLIIIYSLYYLASSYIPLLPPTLSYVAWPLYWLAQGCVLMAFWILGHECSHHSFSEYQWVDDTVGFFIHSVCLVPYFSLKYSHRRHHAHTNNIEYDETYIPKHKSDTLYSEFLNNGPGHVFTFLIRTALALPLYMIFNLMGRDYDGFANHYLPQSGIFNDSERRMVVVSDLGVAAVLYALYQLVLTQGLKSTIFLQGLPLFSMSCFFYFVTYLNHHHPAIPHYDSTEWDWLRGSLTSIDRDFGTFINWVFHEHYNKIDL</sequence>
<feature type="transmembrane region" description="Helical" evidence="4">
    <location>
        <begin position="51"/>
        <end position="72"/>
    </location>
</feature>
<organism evidence="6 7">
    <name type="scientific">Centaurea solstitialis</name>
    <name type="common">yellow star-thistle</name>
    <dbReference type="NCBI Taxonomy" id="347529"/>
    <lineage>
        <taxon>Eukaryota</taxon>
        <taxon>Viridiplantae</taxon>
        <taxon>Streptophyta</taxon>
        <taxon>Embryophyta</taxon>
        <taxon>Tracheophyta</taxon>
        <taxon>Spermatophyta</taxon>
        <taxon>Magnoliopsida</taxon>
        <taxon>eudicotyledons</taxon>
        <taxon>Gunneridae</taxon>
        <taxon>Pentapetalae</taxon>
        <taxon>asterids</taxon>
        <taxon>campanulids</taxon>
        <taxon>Asterales</taxon>
        <taxon>Asteraceae</taxon>
        <taxon>Carduoideae</taxon>
        <taxon>Cardueae</taxon>
        <taxon>Centaureinae</taxon>
        <taxon>Centaurea</taxon>
    </lineage>
</organism>
<keyword evidence="4" id="KW-1133">Transmembrane helix</keyword>
<feature type="transmembrane region" description="Helical" evidence="4">
    <location>
        <begin position="78"/>
        <end position="98"/>
    </location>
</feature>
<dbReference type="Pfam" id="PF00487">
    <property type="entry name" value="FA_desaturase"/>
    <property type="match status" value="1"/>
</dbReference>
<dbReference type="GO" id="GO:0006629">
    <property type="term" value="P:lipid metabolic process"/>
    <property type="evidence" value="ECO:0007669"/>
    <property type="project" value="InterPro"/>
</dbReference>
<evidence type="ECO:0000256" key="3">
    <source>
        <dbReference type="ARBA" id="ARBA00023002"/>
    </source>
</evidence>
<comment type="similarity">
    <text evidence="2">Belongs to the fatty acid desaturase type 1 family.</text>
</comment>
<comment type="caution">
    <text evidence="6">The sequence shown here is derived from an EMBL/GenBank/DDBJ whole genome shotgun (WGS) entry which is preliminary data.</text>
</comment>
<evidence type="ECO:0000256" key="1">
    <source>
        <dbReference type="ARBA" id="ARBA00004370"/>
    </source>
</evidence>
<evidence type="ECO:0000313" key="6">
    <source>
        <dbReference type="EMBL" id="KAJ9549757.1"/>
    </source>
</evidence>
<dbReference type="Proteomes" id="UP001172457">
    <property type="component" value="Chromosome 5"/>
</dbReference>
<name>A0AA38W5T3_9ASTR</name>
<gene>
    <name evidence="6" type="ORF">OSB04_022300</name>
</gene>